<accession>A0A0H5C1H6</accession>
<reference evidence="3" key="1">
    <citation type="journal article" date="2015" name="J. Biotechnol.">
        <title>The structure of the Cyberlindnera jadinii genome and its relation to Candida utilis analyzed by the occurrence of single nucleotide polymorphisms.</title>
        <authorList>
            <person name="Rupp O."/>
            <person name="Brinkrolf K."/>
            <person name="Buerth C."/>
            <person name="Kunigo M."/>
            <person name="Schneider J."/>
            <person name="Jaenicke S."/>
            <person name="Goesmann A."/>
            <person name="Puehler A."/>
            <person name="Jaeger K.-E."/>
            <person name="Ernst J.F."/>
        </authorList>
    </citation>
    <scope>NUCLEOTIDE SEQUENCE [LARGE SCALE GENOMIC DNA]</scope>
    <source>
        <strain evidence="3">ATCC 18201 / CBS 1600 / BCRC 20928 / JCM 3617 / NBRC 0987 / NRRL Y-1542</strain>
    </source>
</reference>
<feature type="compositionally biased region" description="Basic and acidic residues" evidence="1">
    <location>
        <begin position="62"/>
        <end position="73"/>
    </location>
</feature>
<evidence type="ECO:0000256" key="1">
    <source>
        <dbReference type="SAM" id="MobiDB-lite"/>
    </source>
</evidence>
<gene>
    <name evidence="2" type="ORF">BN1211_1848</name>
</gene>
<proteinExistence type="predicted"/>
<evidence type="ECO:0000313" key="3">
    <source>
        <dbReference type="Proteomes" id="UP000038830"/>
    </source>
</evidence>
<protein>
    <submittedName>
        <fullName evidence="2">Uncharacterized protein</fullName>
    </submittedName>
</protein>
<feature type="compositionally biased region" description="Low complexity" evidence="1">
    <location>
        <begin position="42"/>
        <end position="61"/>
    </location>
</feature>
<organism evidence="2 3">
    <name type="scientific">Cyberlindnera jadinii (strain ATCC 18201 / CBS 1600 / BCRC 20928 / JCM 3617 / NBRC 0987 / NRRL Y-1542)</name>
    <name type="common">Torula yeast</name>
    <name type="synonym">Candida utilis</name>
    <dbReference type="NCBI Taxonomy" id="983966"/>
    <lineage>
        <taxon>Eukaryota</taxon>
        <taxon>Fungi</taxon>
        <taxon>Dikarya</taxon>
        <taxon>Ascomycota</taxon>
        <taxon>Saccharomycotina</taxon>
        <taxon>Saccharomycetes</taxon>
        <taxon>Phaffomycetales</taxon>
        <taxon>Phaffomycetaceae</taxon>
        <taxon>Cyberlindnera</taxon>
    </lineage>
</organism>
<evidence type="ECO:0000313" key="2">
    <source>
        <dbReference type="EMBL" id="CEP21700.1"/>
    </source>
</evidence>
<sequence>MKSRRTSSTGVNTASVPPKTQQNSGKSTRRRNIAKAQKSKSTEPSTSISASSSEEGSITTALDHKSTKQKVGEDDISTLTAFQTSQLLELDLYARGRRSVPTTPRSCFSELLSMCYGEEMHRDSDTALPSCCFKKDHSVEIVQDLSQSFQMIQIVGLGMKLKQLITRRSD</sequence>
<dbReference type="AlphaFoldDB" id="A0A0H5C1H6"/>
<name>A0A0H5C1H6_CYBJN</name>
<dbReference type="Proteomes" id="UP000038830">
    <property type="component" value="Unassembled WGS sequence"/>
</dbReference>
<feature type="compositionally biased region" description="Polar residues" evidence="1">
    <location>
        <begin position="1"/>
        <end position="26"/>
    </location>
</feature>
<dbReference type="EMBL" id="CDQK01000002">
    <property type="protein sequence ID" value="CEP21700.1"/>
    <property type="molecule type" value="Genomic_DNA"/>
</dbReference>
<feature type="region of interest" description="Disordered" evidence="1">
    <location>
        <begin position="1"/>
        <end position="73"/>
    </location>
</feature>